<evidence type="ECO:0000313" key="1">
    <source>
        <dbReference type="EMBL" id="OIW21626.1"/>
    </source>
</evidence>
<proteinExistence type="predicted"/>
<dbReference type="AlphaFoldDB" id="A0A394DEL8"/>
<accession>A0A394DEL8</accession>
<evidence type="ECO:0000313" key="2">
    <source>
        <dbReference type="Proteomes" id="UP000188354"/>
    </source>
</evidence>
<dbReference type="GO" id="GO:0003676">
    <property type="term" value="F:nucleic acid binding"/>
    <property type="evidence" value="ECO:0007669"/>
    <property type="project" value="InterPro"/>
</dbReference>
<gene>
    <name evidence="1" type="ORF">TanjilG_06784</name>
</gene>
<dbReference type="EMBL" id="MLAU01029062">
    <property type="protein sequence ID" value="OIW21626.1"/>
    <property type="molecule type" value="Genomic_DNA"/>
</dbReference>
<dbReference type="InterPro" id="IPR036882">
    <property type="entry name" value="Alba-like_dom_sf"/>
</dbReference>
<comment type="caution">
    <text evidence="1">The sequence shown here is derived from an EMBL/GenBank/DDBJ whole genome shotgun (WGS) entry which is preliminary data.</text>
</comment>
<sequence length="70" mass="7673">MTSTVDIKDDSRGKAVHSAKIEIVLRKTTNVDELTVSVVAKDGGNGETEEQNAWSFSKITPEMVKICSLY</sequence>
<dbReference type="Gene3D" id="3.30.110.20">
    <property type="entry name" value="Alba-like domain"/>
    <property type="match status" value="1"/>
</dbReference>
<reference evidence="1 2" key="1">
    <citation type="journal article" date="2017" name="Plant Biotechnol. J.">
        <title>A comprehensive draft genome sequence for lupin (Lupinus angustifolius), an emerging health food: insights into plant-microbe interactions and legume evolution.</title>
        <authorList>
            <person name="Hane J.K."/>
            <person name="Ming Y."/>
            <person name="Kamphuis L.G."/>
            <person name="Nelson M.N."/>
            <person name="Garg G."/>
            <person name="Atkins C.A."/>
            <person name="Bayer P.E."/>
            <person name="Bravo A."/>
            <person name="Bringans S."/>
            <person name="Cannon S."/>
            <person name="Edwards D."/>
            <person name="Foley R."/>
            <person name="Gao L.L."/>
            <person name="Harrison M.J."/>
            <person name="Huang W."/>
            <person name="Hurgobin B."/>
            <person name="Li S."/>
            <person name="Liu C.W."/>
            <person name="McGrath A."/>
            <person name="Morahan G."/>
            <person name="Murray J."/>
            <person name="Weller J."/>
            <person name="Jian J."/>
            <person name="Singh K.B."/>
        </authorList>
    </citation>
    <scope>NUCLEOTIDE SEQUENCE [LARGE SCALE GENOMIC DNA]</scope>
    <source>
        <strain evidence="2">cv. Tanjil</strain>
        <tissue evidence="1">Whole plant</tissue>
    </source>
</reference>
<dbReference type="Gramene" id="OIW21626">
    <property type="protein sequence ID" value="OIW21626"/>
    <property type="gene ID" value="TanjilG_06784"/>
</dbReference>
<protein>
    <recommendedName>
        <fullName evidence="3">PLAT domain-containing protein</fullName>
    </recommendedName>
</protein>
<name>A0A394DEL8_LUPAN</name>
<dbReference type="Proteomes" id="UP000188354">
    <property type="component" value="Unassembled WGS sequence"/>
</dbReference>
<evidence type="ECO:0008006" key="3">
    <source>
        <dbReference type="Google" id="ProtNLM"/>
    </source>
</evidence>
<organism evidence="1 2">
    <name type="scientific">Lupinus angustifolius</name>
    <name type="common">Narrow-leaved blue lupine</name>
    <dbReference type="NCBI Taxonomy" id="3871"/>
    <lineage>
        <taxon>Eukaryota</taxon>
        <taxon>Viridiplantae</taxon>
        <taxon>Streptophyta</taxon>
        <taxon>Embryophyta</taxon>
        <taxon>Tracheophyta</taxon>
        <taxon>Spermatophyta</taxon>
        <taxon>Magnoliopsida</taxon>
        <taxon>eudicotyledons</taxon>
        <taxon>Gunneridae</taxon>
        <taxon>Pentapetalae</taxon>
        <taxon>rosids</taxon>
        <taxon>fabids</taxon>
        <taxon>Fabales</taxon>
        <taxon>Fabaceae</taxon>
        <taxon>Papilionoideae</taxon>
        <taxon>50 kb inversion clade</taxon>
        <taxon>genistoids sensu lato</taxon>
        <taxon>core genistoids</taxon>
        <taxon>Genisteae</taxon>
        <taxon>Lupinus</taxon>
    </lineage>
</organism>
<keyword evidence="2" id="KW-1185">Reference proteome</keyword>